<dbReference type="RefSeq" id="WP_006275280.1">
    <property type="nucleotide sequence ID" value="NZ_GL883080.1"/>
</dbReference>
<feature type="transmembrane region" description="Helical" evidence="14">
    <location>
        <begin position="409"/>
        <end position="427"/>
    </location>
</feature>
<evidence type="ECO:0000256" key="3">
    <source>
        <dbReference type="ARBA" id="ARBA00010323"/>
    </source>
</evidence>
<gene>
    <name evidence="15" type="ORF">ABI_45060</name>
</gene>
<feature type="transmembrane region" description="Helical" evidence="14">
    <location>
        <begin position="447"/>
        <end position="467"/>
    </location>
</feature>
<keyword evidence="5 13" id="KW-1003">Cell membrane</keyword>
<dbReference type="Proteomes" id="UP000006512">
    <property type="component" value="Unassembled WGS sequence"/>
</dbReference>
<dbReference type="PANTHER" id="PTHR13285">
    <property type="entry name" value="ACYLTRANSFERASE"/>
    <property type="match status" value="1"/>
</dbReference>
<evidence type="ECO:0000256" key="13">
    <source>
        <dbReference type="PIRNR" id="PIRNR016636"/>
    </source>
</evidence>
<evidence type="ECO:0000256" key="4">
    <source>
        <dbReference type="ARBA" id="ARBA00016084"/>
    </source>
</evidence>
<dbReference type="GO" id="GO:0005886">
    <property type="term" value="C:plasma membrane"/>
    <property type="evidence" value="ECO:0007669"/>
    <property type="project" value="UniProtKB-SubCell"/>
</dbReference>
<feature type="transmembrane region" description="Helical" evidence="14">
    <location>
        <begin position="43"/>
        <end position="64"/>
    </location>
</feature>
<dbReference type="Pfam" id="PF03062">
    <property type="entry name" value="MBOAT"/>
    <property type="match status" value="1"/>
</dbReference>
<evidence type="ECO:0000256" key="2">
    <source>
        <dbReference type="ARBA" id="ARBA00005182"/>
    </source>
</evidence>
<evidence type="ECO:0000256" key="7">
    <source>
        <dbReference type="ARBA" id="ARBA00022692"/>
    </source>
</evidence>
<evidence type="ECO:0000256" key="6">
    <source>
        <dbReference type="ARBA" id="ARBA00022679"/>
    </source>
</evidence>
<dbReference type="PIRSF" id="PIRSF500217">
    <property type="entry name" value="AlgI"/>
    <property type="match status" value="1"/>
</dbReference>
<evidence type="ECO:0000256" key="12">
    <source>
        <dbReference type="ARBA" id="ARBA00031030"/>
    </source>
</evidence>
<feature type="transmembrane region" description="Helical" evidence="14">
    <location>
        <begin position="242"/>
        <end position="261"/>
    </location>
</feature>
<evidence type="ECO:0000256" key="11">
    <source>
        <dbReference type="ARBA" id="ARBA00023315"/>
    </source>
</evidence>
<comment type="subcellular location">
    <subcellularLocation>
        <location evidence="1">Cell membrane</location>
        <topology evidence="1">Multi-pass membrane protein</topology>
    </subcellularLocation>
</comment>
<dbReference type="AlphaFoldDB" id="F4QTK9"/>
<keyword evidence="10 13" id="KW-0472">Membrane</keyword>
<evidence type="ECO:0000256" key="8">
    <source>
        <dbReference type="ARBA" id="ARBA00022841"/>
    </source>
</evidence>
<reference evidence="16" key="1">
    <citation type="submission" date="2011-03" db="EMBL/GenBank/DDBJ databases">
        <title>Draft genome sequence of Brevundimonas diminuta.</title>
        <authorList>
            <person name="Brown P.J.B."/>
            <person name="Buechlein A."/>
            <person name="Hemmerich C."/>
            <person name="Brun Y.V."/>
        </authorList>
    </citation>
    <scope>NUCLEOTIDE SEQUENCE [LARGE SCALE GENOMIC DNA]</scope>
    <source>
        <strain evidence="16">C19</strain>
    </source>
</reference>
<dbReference type="STRING" id="715226.ABI_45060"/>
<dbReference type="InterPro" id="IPR051085">
    <property type="entry name" value="MB_O-acyltransferase"/>
</dbReference>
<dbReference type="eggNOG" id="COG1696">
    <property type="taxonomic scope" value="Bacteria"/>
</dbReference>
<feature type="transmembrane region" description="Helical" evidence="14">
    <location>
        <begin position="149"/>
        <end position="169"/>
    </location>
</feature>
<feature type="transmembrane region" description="Helical" evidence="14">
    <location>
        <begin position="76"/>
        <end position="95"/>
    </location>
</feature>
<evidence type="ECO:0000256" key="9">
    <source>
        <dbReference type="ARBA" id="ARBA00022989"/>
    </source>
</evidence>
<feature type="transmembrane region" description="Helical" evidence="14">
    <location>
        <begin position="306"/>
        <end position="321"/>
    </location>
</feature>
<organism evidence="15 16">
    <name type="scientific">Asticcacaulis biprosthecium C19</name>
    <dbReference type="NCBI Taxonomy" id="715226"/>
    <lineage>
        <taxon>Bacteria</taxon>
        <taxon>Pseudomonadati</taxon>
        <taxon>Pseudomonadota</taxon>
        <taxon>Alphaproteobacteria</taxon>
        <taxon>Caulobacterales</taxon>
        <taxon>Caulobacteraceae</taxon>
        <taxon>Asticcacaulis</taxon>
    </lineage>
</organism>
<keyword evidence="11 13" id="KW-0012">Acyltransferase</keyword>
<proteinExistence type="inferred from homology"/>
<evidence type="ECO:0000256" key="1">
    <source>
        <dbReference type="ARBA" id="ARBA00004651"/>
    </source>
</evidence>
<protein>
    <recommendedName>
        <fullName evidence="4">Probable alginate O-acetylase AlgI</fullName>
    </recommendedName>
    <alternativeName>
        <fullName evidence="12">Alginate biosynthesis protein AlgI</fullName>
    </alternativeName>
</protein>
<keyword evidence="6 13" id="KW-0808">Transferase</keyword>
<dbReference type="InterPro" id="IPR024194">
    <property type="entry name" value="Ac/AlaTfrase_AlgI/DltB"/>
</dbReference>
<feature type="transmembrane region" description="Helical" evidence="14">
    <location>
        <begin position="357"/>
        <end position="377"/>
    </location>
</feature>
<dbReference type="GO" id="GO:0042121">
    <property type="term" value="P:alginic acid biosynthetic process"/>
    <property type="evidence" value="ECO:0007669"/>
    <property type="project" value="UniProtKB-KW"/>
</dbReference>
<keyword evidence="7 14" id="KW-0812">Transmembrane</keyword>
<dbReference type="OrthoDB" id="139172at2"/>
<dbReference type="InterPro" id="IPR028362">
    <property type="entry name" value="AlgI"/>
</dbReference>
<evidence type="ECO:0000256" key="5">
    <source>
        <dbReference type="ARBA" id="ARBA00022475"/>
    </source>
</evidence>
<accession>F4QTK9</accession>
<dbReference type="PANTHER" id="PTHR13285:SF23">
    <property type="entry name" value="TEICHOIC ACID D-ALANYLTRANSFERASE"/>
    <property type="match status" value="1"/>
</dbReference>
<comment type="pathway">
    <text evidence="2">Glycan biosynthesis; alginate biosynthesis.</text>
</comment>
<dbReference type="GO" id="GO:0016746">
    <property type="term" value="F:acyltransferase activity"/>
    <property type="evidence" value="ECO:0007669"/>
    <property type="project" value="UniProtKB-KW"/>
</dbReference>
<evidence type="ECO:0000313" key="15">
    <source>
        <dbReference type="EMBL" id="EGF90079.1"/>
    </source>
</evidence>
<keyword evidence="8" id="KW-0016">Alginate biosynthesis</keyword>
<comment type="similarity">
    <text evidence="3 13">Belongs to the membrane-bound acyltransferase family.</text>
</comment>
<evidence type="ECO:0000256" key="10">
    <source>
        <dbReference type="ARBA" id="ARBA00023136"/>
    </source>
</evidence>
<evidence type="ECO:0000313" key="16">
    <source>
        <dbReference type="Proteomes" id="UP000006512"/>
    </source>
</evidence>
<sequence>MVFSSNVFIYLFLPLFLAAYYLTPGRWKNITIVLGSYIFYAWWRVDFLILLIVFTFWNYLIAIVIDKAATQARRNLFLIVGIVINVLTLLYFKYMNFFVENWNLLAKQVAGTDPFISHVVLPIGISFFVFQAISYLVDVWRRDVEATTSLVDLAAFKAIFPQLIAGPVLRYKDLKDQFRGRIHTVDKFAEGLRRFIYGLSTKILLADSVAPIADQAFGSAAPSLPQAWLGAVAYALQLFFDFMGYSSMAIGLALMMGFVFIENFDNPYASRSITEFWRRWHISLSTWLRDYVYIPLGGNRKGEAKTYRNLILTMLIGGFWHGANWTFLLWGGLHGGVMALERYFTMSAKIQSQASKLLAWVVTMVIVLIGWVLFRAANLGEALTMYAGMLGMHGLTSADLAWSLSRTQLAFLAIALIVVGLGVRQAWTGRGYVPPRGSRLELFVLPLLLILSLTRLSASSFSPFLYFQF</sequence>
<feature type="transmembrane region" description="Helical" evidence="14">
    <location>
        <begin position="115"/>
        <end position="137"/>
    </location>
</feature>
<dbReference type="HOGENOM" id="CLU_025255_1_3_5"/>
<dbReference type="InterPro" id="IPR004299">
    <property type="entry name" value="MBOAT_fam"/>
</dbReference>
<dbReference type="EMBL" id="GL883080">
    <property type="protein sequence ID" value="EGF90079.1"/>
    <property type="molecule type" value="Genomic_DNA"/>
</dbReference>
<name>F4QTK9_9CAUL</name>
<feature type="transmembrane region" description="Helical" evidence="14">
    <location>
        <begin position="7"/>
        <end position="23"/>
    </location>
</feature>
<keyword evidence="16" id="KW-1185">Reference proteome</keyword>
<keyword evidence="9 14" id="KW-1133">Transmembrane helix</keyword>
<evidence type="ECO:0000256" key="14">
    <source>
        <dbReference type="SAM" id="Phobius"/>
    </source>
</evidence>
<dbReference type="PIRSF" id="PIRSF016636">
    <property type="entry name" value="AlgI_DltB"/>
    <property type="match status" value="1"/>
</dbReference>